<evidence type="ECO:0000313" key="2">
    <source>
        <dbReference type="Proteomes" id="UP000321533"/>
    </source>
</evidence>
<keyword evidence="2" id="KW-1185">Reference proteome</keyword>
<dbReference type="OrthoDB" id="1492575at2"/>
<protein>
    <submittedName>
        <fullName evidence="1">Uncharacterized protein</fullName>
    </submittedName>
</protein>
<dbReference type="EMBL" id="CP042435">
    <property type="protein sequence ID" value="QEC67565.1"/>
    <property type="molecule type" value="Genomic_DNA"/>
</dbReference>
<name>A0A5B8V8S1_9BACT</name>
<organism evidence="1 2">
    <name type="scientific">Panacibacter ginsenosidivorans</name>
    <dbReference type="NCBI Taxonomy" id="1813871"/>
    <lineage>
        <taxon>Bacteria</taxon>
        <taxon>Pseudomonadati</taxon>
        <taxon>Bacteroidota</taxon>
        <taxon>Chitinophagia</taxon>
        <taxon>Chitinophagales</taxon>
        <taxon>Chitinophagaceae</taxon>
        <taxon>Panacibacter</taxon>
    </lineage>
</organism>
<dbReference type="KEGG" id="pgin:FRZ67_09775"/>
<dbReference type="RefSeq" id="WP_147189372.1">
    <property type="nucleotide sequence ID" value="NZ_CP042435.1"/>
</dbReference>
<sequence length="165" mass="18838">MSAIASFYLLDTSKLDELKKSAEIIVKKSLFSKKVTDNYRDYLSNNAKELKGFDGSGYVYANLLVYLQEEKNIDLTQNEYDDIAKELIDKRGTSHFLLTNNQKNAFINQLDTAHYSLAEIQQFNQNFSEEGDEETAKLTLEAIEVLRDNLSKVQNDNQILLLIVG</sequence>
<proteinExistence type="predicted"/>
<evidence type="ECO:0000313" key="1">
    <source>
        <dbReference type="EMBL" id="QEC67565.1"/>
    </source>
</evidence>
<dbReference type="Proteomes" id="UP000321533">
    <property type="component" value="Chromosome"/>
</dbReference>
<reference evidence="1 2" key="1">
    <citation type="journal article" date="2016" name="Int. J. Syst. Evol. Microbiol.">
        <title>Panacibacter ginsenosidivorans gen. nov., sp. nov., with ginsenoside converting activity isolated from soil of a ginseng field.</title>
        <authorList>
            <person name="Siddiqi M.Z."/>
            <person name="Muhammad Shafi S."/>
            <person name="Choi K.D."/>
            <person name="Im W.T."/>
        </authorList>
    </citation>
    <scope>NUCLEOTIDE SEQUENCE [LARGE SCALE GENOMIC DNA]</scope>
    <source>
        <strain evidence="1 2">Gsoil1550</strain>
    </source>
</reference>
<accession>A0A5B8V8S1</accession>
<gene>
    <name evidence="1" type="ORF">FRZ67_09775</name>
</gene>
<dbReference type="AlphaFoldDB" id="A0A5B8V8S1"/>